<feature type="domain" description="HTH tetR-type" evidence="3">
    <location>
        <begin position="3"/>
        <end position="63"/>
    </location>
</feature>
<dbReference type="SUPFAM" id="SSF46689">
    <property type="entry name" value="Homeodomain-like"/>
    <property type="match status" value="1"/>
</dbReference>
<dbReference type="Pfam" id="PF14278">
    <property type="entry name" value="TetR_C_8"/>
    <property type="match status" value="1"/>
</dbReference>
<dbReference type="InterPro" id="IPR039532">
    <property type="entry name" value="TetR_C_Firmicutes"/>
</dbReference>
<accession>A0A7W8CZF7</accession>
<dbReference type="RefSeq" id="WP_183328466.1">
    <property type="nucleotide sequence ID" value="NZ_JACHHK010000004.1"/>
</dbReference>
<sequence length="184" mass="21992">MSDFTEQAIMEAFVELLEEKPFNKITVKDIVGRCGINRNTFYYHYQDIYDLLEKVIRYYLEASNIKNLSRENWKETTDTIVQFVGSHKHAMAHVFDFIGAKELCHYFREVSWQAIEHYMEPVFTTLNAPEEDREFFLRLMSNSVVGTIMEWAEHDFNKAFADRVIERLAYWLTGSLNMIDYWRN</sequence>
<dbReference type="Proteomes" id="UP000539953">
    <property type="component" value="Unassembled WGS sequence"/>
</dbReference>
<proteinExistence type="predicted"/>
<dbReference type="PANTHER" id="PTHR43479:SF7">
    <property type="entry name" value="TETR-FAMILY TRANSCRIPTIONAL REGULATOR"/>
    <property type="match status" value="1"/>
</dbReference>
<dbReference type="InterPro" id="IPR050624">
    <property type="entry name" value="HTH-type_Tx_Regulator"/>
</dbReference>
<protein>
    <submittedName>
        <fullName evidence="4">AcrR family transcriptional regulator</fullName>
    </submittedName>
</protein>
<feature type="DNA-binding region" description="H-T-H motif" evidence="2">
    <location>
        <begin position="26"/>
        <end position="45"/>
    </location>
</feature>
<evidence type="ECO:0000313" key="5">
    <source>
        <dbReference type="Proteomes" id="UP000539953"/>
    </source>
</evidence>
<dbReference type="InterPro" id="IPR001647">
    <property type="entry name" value="HTH_TetR"/>
</dbReference>
<dbReference type="PANTHER" id="PTHR43479">
    <property type="entry name" value="ACREF/ENVCD OPERON REPRESSOR-RELATED"/>
    <property type="match status" value="1"/>
</dbReference>
<comment type="caution">
    <text evidence="4">The sequence shown here is derived from an EMBL/GenBank/DDBJ whole genome shotgun (WGS) entry which is preliminary data.</text>
</comment>
<evidence type="ECO:0000313" key="4">
    <source>
        <dbReference type="EMBL" id="MBB5183167.1"/>
    </source>
</evidence>
<dbReference type="GO" id="GO:0003677">
    <property type="term" value="F:DNA binding"/>
    <property type="evidence" value="ECO:0007669"/>
    <property type="project" value="UniProtKB-UniRule"/>
</dbReference>
<keyword evidence="5" id="KW-1185">Reference proteome</keyword>
<dbReference type="Gene3D" id="1.10.357.10">
    <property type="entry name" value="Tetracycline Repressor, domain 2"/>
    <property type="match status" value="1"/>
</dbReference>
<reference evidence="4 5" key="1">
    <citation type="submission" date="2020-08" db="EMBL/GenBank/DDBJ databases">
        <title>Genomic Encyclopedia of Type Strains, Phase IV (KMG-IV): sequencing the most valuable type-strain genomes for metagenomic binning, comparative biology and taxonomic classification.</title>
        <authorList>
            <person name="Goeker M."/>
        </authorList>
    </citation>
    <scope>NUCLEOTIDE SEQUENCE [LARGE SCALE GENOMIC DNA]</scope>
    <source>
        <strain evidence="4 5">DSM 25799</strain>
    </source>
</reference>
<gene>
    <name evidence="4" type="ORF">HNQ47_001188</name>
</gene>
<keyword evidence="1 2" id="KW-0238">DNA-binding</keyword>
<organism evidence="4 5">
    <name type="scientific">Catenisphaera adipataccumulans</name>
    <dbReference type="NCBI Taxonomy" id="700500"/>
    <lineage>
        <taxon>Bacteria</taxon>
        <taxon>Bacillati</taxon>
        <taxon>Bacillota</taxon>
        <taxon>Erysipelotrichia</taxon>
        <taxon>Erysipelotrichales</taxon>
        <taxon>Erysipelotrichaceae</taxon>
        <taxon>Catenisphaera</taxon>
    </lineage>
</organism>
<evidence type="ECO:0000256" key="2">
    <source>
        <dbReference type="PROSITE-ProRule" id="PRU00335"/>
    </source>
</evidence>
<name>A0A7W8CZF7_9FIRM</name>
<dbReference type="InterPro" id="IPR009057">
    <property type="entry name" value="Homeodomain-like_sf"/>
</dbReference>
<evidence type="ECO:0000259" key="3">
    <source>
        <dbReference type="PROSITE" id="PS50977"/>
    </source>
</evidence>
<evidence type="ECO:0000256" key="1">
    <source>
        <dbReference type="ARBA" id="ARBA00023125"/>
    </source>
</evidence>
<dbReference type="PROSITE" id="PS50977">
    <property type="entry name" value="HTH_TETR_2"/>
    <property type="match status" value="1"/>
</dbReference>
<dbReference type="EMBL" id="JACHHK010000004">
    <property type="protein sequence ID" value="MBB5183167.1"/>
    <property type="molecule type" value="Genomic_DNA"/>
</dbReference>
<dbReference type="Pfam" id="PF00440">
    <property type="entry name" value="TetR_N"/>
    <property type="match status" value="1"/>
</dbReference>
<dbReference type="AlphaFoldDB" id="A0A7W8CZF7"/>